<keyword evidence="2" id="KW-1185">Reference proteome</keyword>
<dbReference type="KEGG" id="rph:RSA_07480"/>
<sequence length="27" mass="2869">MRAAVIIGSLISALFDVAVLKYCTGKE</sequence>
<dbReference type="EMBL" id="CP003308">
    <property type="protein sequence ID" value="AFB26954.1"/>
    <property type="molecule type" value="Genomic_DNA"/>
</dbReference>
<gene>
    <name evidence="1" type="ordered locus">RSA_07480</name>
</gene>
<evidence type="ECO:0000313" key="2">
    <source>
        <dbReference type="Proteomes" id="UP000007997"/>
    </source>
</evidence>
<organism evidence="1 2">
    <name type="scientific">Rickettsia philipii (strain 364D)</name>
    <dbReference type="NCBI Taxonomy" id="481009"/>
    <lineage>
        <taxon>Bacteria</taxon>
        <taxon>Pseudomonadati</taxon>
        <taxon>Pseudomonadota</taxon>
        <taxon>Alphaproteobacteria</taxon>
        <taxon>Rickettsiales</taxon>
        <taxon>Rickettsiaceae</taxon>
        <taxon>Rickettsieae</taxon>
        <taxon>Rickettsia</taxon>
        <taxon>spotted fever group</taxon>
    </lineage>
</organism>
<protein>
    <submittedName>
        <fullName evidence="1">Uncharacterized protein</fullName>
    </submittedName>
</protein>
<dbReference type="AlphaFoldDB" id="H6PW53"/>
<dbReference type="HOGENOM" id="CLU_3414977_0_0_5"/>
<name>H6PW53_RICP3</name>
<accession>H6PW53</accession>
<reference evidence="2" key="1">
    <citation type="submission" date="2012-02" db="EMBL/GenBank/DDBJ databases">
        <title>Complete genome sequence of Rickettsia philipii strain 364D.</title>
        <authorList>
            <person name="Johnson S.L."/>
            <person name="Munk A.C."/>
            <person name="Han S."/>
            <person name="Bruce D.C."/>
            <person name="Dasch G.A."/>
        </authorList>
    </citation>
    <scope>NUCLEOTIDE SEQUENCE [LARGE SCALE GENOMIC DNA]</scope>
    <source>
        <strain evidence="2">364D</strain>
    </source>
</reference>
<evidence type="ECO:0000313" key="1">
    <source>
        <dbReference type="EMBL" id="AFB26954.1"/>
    </source>
</evidence>
<dbReference type="Proteomes" id="UP000007997">
    <property type="component" value="Chromosome"/>
</dbReference>
<proteinExistence type="predicted"/>